<gene>
    <name evidence="1" type="ORF">TIFTF001_030658</name>
</gene>
<proteinExistence type="predicted"/>
<reference evidence="1" key="1">
    <citation type="submission" date="2023-07" db="EMBL/GenBank/DDBJ databases">
        <title>draft genome sequence of fig (Ficus carica).</title>
        <authorList>
            <person name="Takahashi T."/>
            <person name="Nishimura K."/>
        </authorList>
    </citation>
    <scope>NUCLEOTIDE SEQUENCE</scope>
</reference>
<comment type="caution">
    <text evidence="1">The sequence shown here is derived from an EMBL/GenBank/DDBJ whole genome shotgun (WGS) entry which is preliminary data.</text>
</comment>
<keyword evidence="2" id="KW-1185">Reference proteome</keyword>
<protein>
    <submittedName>
        <fullName evidence="1">Uncharacterized protein</fullName>
    </submittedName>
</protein>
<dbReference type="AlphaFoldDB" id="A0AA88DU13"/>
<dbReference type="EMBL" id="BTGU01000113">
    <property type="protein sequence ID" value="GMN61553.1"/>
    <property type="molecule type" value="Genomic_DNA"/>
</dbReference>
<evidence type="ECO:0000313" key="2">
    <source>
        <dbReference type="Proteomes" id="UP001187192"/>
    </source>
</evidence>
<dbReference type="Proteomes" id="UP001187192">
    <property type="component" value="Unassembled WGS sequence"/>
</dbReference>
<accession>A0AA88DU13</accession>
<name>A0AA88DU13_FICCA</name>
<evidence type="ECO:0000313" key="1">
    <source>
        <dbReference type="EMBL" id="GMN61553.1"/>
    </source>
</evidence>
<sequence>MVSGWLEIALWRIPHMVVILFRGFVSNGGRLLMVVVMPAPDAKGGSACVSRSKFEGISAASLLISQSIPPILMVLWSTILLLKACGSHALGFSFFML</sequence>
<organism evidence="1 2">
    <name type="scientific">Ficus carica</name>
    <name type="common">Common fig</name>
    <dbReference type="NCBI Taxonomy" id="3494"/>
    <lineage>
        <taxon>Eukaryota</taxon>
        <taxon>Viridiplantae</taxon>
        <taxon>Streptophyta</taxon>
        <taxon>Embryophyta</taxon>
        <taxon>Tracheophyta</taxon>
        <taxon>Spermatophyta</taxon>
        <taxon>Magnoliopsida</taxon>
        <taxon>eudicotyledons</taxon>
        <taxon>Gunneridae</taxon>
        <taxon>Pentapetalae</taxon>
        <taxon>rosids</taxon>
        <taxon>fabids</taxon>
        <taxon>Rosales</taxon>
        <taxon>Moraceae</taxon>
        <taxon>Ficeae</taxon>
        <taxon>Ficus</taxon>
    </lineage>
</organism>